<feature type="compositionally biased region" description="Basic and acidic residues" evidence="1">
    <location>
        <begin position="38"/>
        <end position="57"/>
    </location>
</feature>
<evidence type="ECO:0000313" key="2">
    <source>
        <dbReference type="EMBL" id="KAK2093641.1"/>
    </source>
</evidence>
<gene>
    <name evidence="2" type="ORF">P7K49_027379</name>
</gene>
<feature type="compositionally biased region" description="Polar residues" evidence="1">
    <location>
        <begin position="22"/>
        <end position="37"/>
    </location>
</feature>
<sequence>MELETEATGGARLALPAPPLHSSEQTRACSTLKQNVSRKNDKTAKVHEGKRLLEETR</sequence>
<protein>
    <submittedName>
        <fullName evidence="2">Uncharacterized protein</fullName>
    </submittedName>
</protein>
<reference evidence="2 3" key="1">
    <citation type="submission" date="2023-05" db="EMBL/GenBank/DDBJ databases">
        <title>B98-5 Cell Line De Novo Hybrid Assembly: An Optical Mapping Approach.</title>
        <authorList>
            <person name="Kananen K."/>
            <person name="Auerbach J.A."/>
            <person name="Kautto E."/>
            <person name="Blachly J.S."/>
        </authorList>
    </citation>
    <scope>NUCLEOTIDE SEQUENCE [LARGE SCALE GENOMIC DNA]</scope>
    <source>
        <strain evidence="2">B95-8</strain>
        <tissue evidence="2">Cell line</tissue>
    </source>
</reference>
<feature type="region of interest" description="Disordered" evidence="1">
    <location>
        <begin position="1"/>
        <end position="57"/>
    </location>
</feature>
<keyword evidence="3" id="KW-1185">Reference proteome</keyword>
<dbReference type="Proteomes" id="UP001266305">
    <property type="component" value="Unassembled WGS sequence"/>
</dbReference>
<organism evidence="2 3">
    <name type="scientific">Saguinus oedipus</name>
    <name type="common">Cotton-top tamarin</name>
    <name type="synonym">Oedipomidas oedipus</name>
    <dbReference type="NCBI Taxonomy" id="9490"/>
    <lineage>
        <taxon>Eukaryota</taxon>
        <taxon>Metazoa</taxon>
        <taxon>Chordata</taxon>
        <taxon>Craniata</taxon>
        <taxon>Vertebrata</taxon>
        <taxon>Euteleostomi</taxon>
        <taxon>Mammalia</taxon>
        <taxon>Eutheria</taxon>
        <taxon>Euarchontoglires</taxon>
        <taxon>Primates</taxon>
        <taxon>Haplorrhini</taxon>
        <taxon>Platyrrhini</taxon>
        <taxon>Cebidae</taxon>
        <taxon>Callitrichinae</taxon>
        <taxon>Saguinus</taxon>
    </lineage>
</organism>
<evidence type="ECO:0000313" key="3">
    <source>
        <dbReference type="Proteomes" id="UP001266305"/>
    </source>
</evidence>
<accession>A0ABQ9U9A3</accession>
<proteinExistence type="predicted"/>
<comment type="caution">
    <text evidence="2">The sequence shown here is derived from an EMBL/GenBank/DDBJ whole genome shotgun (WGS) entry which is preliminary data.</text>
</comment>
<evidence type="ECO:0000256" key="1">
    <source>
        <dbReference type="SAM" id="MobiDB-lite"/>
    </source>
</evidence>
<dbReference type="EMBL" id="JASSZA010000014">
    <property type="protein sequence ID" value="KAK2093641.1"/>
    <property type="molecule type" value="Genomic_DNA"/>
</dbReference>
<feature type="non-terminal residue" evidence="2">
    <location>
        <position position="57"/>
    </location>
</feature>
<name>A0ABQ9U9A3_SAGOE</name>